<gene>
    <name evidence="1" type="ORF">PGLA2088_LOCUS46909</name>
</gene>
<dbReference type="Proteomes" id="UP000626109">
    <property type="component" value="Unassembled WGS sequence"/>
</dbReference>
<evidence type="ECO:0000313" key="2">
    <source>
        <dbReference type="Proteomes" id="UP000626109"/>
    </source>
</evidence>
<protein>
    <recommendedName>
        <fullName evidence="3">Ubiquitin-like domain-containing protein</fullName>
    </recommendedName>
</protein>
<reference evidence="1" key="1">
    <citation type="submission" date="2021-02" db="EMBL/GenBank/DDBJ databases">
        <authorList>
            <person name="Dougan E. K."/>
            <person name="Rhodes N."/>
            <person name="Thang M."/>
            <person name="Chan C."/>
        </authorList>
    </citation>
    <scope>NUCLEOTIDE SEQUENCE</scope>
</reference>
<proteinExistence type="predicted"/>
<name>A0A813LS51_POLGL</name>
<sequence length="155" mass="16773">MSTSRPVLQAVTGEALALQAVEGGSVGSLRQEVGNALGVSAKKVALLDGELLLEDGQAVTPDAEGRPITVLVRTIGLREELEQLARSWCVPKNSSDDSWQVFKGLLGEPDVKEAEGIAIAEFEYLECTQVESNLDRGRIVYDLRTGRLKNIYTDT</sequence>
<comment type="caution">
    <text evidence="1">The sequence shown here is derived from an EMBL/GenBank/DDBJ whole genome shotgun (WGS) entry which is preliminary data.</text>
</comment>
<evidence type="ECO:0008006" key="3">
    <source>
        <dbReference type="Google" id="ProtNLM"/>
    </source>
</evidence>
<accession>A0A813LS51</accession>
<organism evidence="1 2">
    <name type="scientific">Polarella glacialis</name>
    <name type="common">Dinoflagellate</name>
    <dbReference type="NCBI Taxonomy" id="89957"/>
    <lineage>
        <taxon>Eukaryota</taxon>
        <taxon>Sar</taxon>
        <taxon>Alveolata</taxon>
        <taxon>Dinophyceae</taxon>
        <taxon>Suessiales</taxon>
        <taxon>Suessiaceae</taxon>
        <taxon>Polarella</taxon>
    </lineage>
</organism>
<evidence type="ECO:0000313" key="1">
    <source>
        <dbReference type="EMBL" id="CAE8733615.1"/>
    </source>
</evidence>
<dbReference type="AlphaFoldDB" id="A0A813LS51"/>
<dbReference type="EMBL" id="CAJNNW010036368">
    <property type="protein sequence ID" value="CAE8733615.1"/>
    <property type="molecule type" value="Genomic_DNA"/>
</dbReference>